<dbReference type="OMA" id="CWWSIWG"/>
<dbReference type="OrthoDB" id="433955at2759"/>
<dbReference type="SUPFAM" id="SSF53335">
    <property type="entry name" value="S-adenosyl-L-methionine-dependent methyltransferases"/>
    <property type="match status" value="1"/>
</dbReference>
<reference evidence="1 2" key="1">
    <citation type="submission" date="2016-04" db="EMBL/GenBank/DDBJ databases">
        <title>Evolutionary innovation and constraint leading to complex multicellularity in the Ascomycota.</title>
        <authorList>
            <person name="Cisse O."/>
            <person name="Nguyen A."/>
            <person name="Hewitt D.A."/>
            <person name="Jedd G."/>
            <person name="Stajich J.E."/>
        </authorList>
    </citation>
    <scope>NUCLEOTIDE SEQUENCE [LARGE SCALE GENOMIC DNA]</scope>
    <source>
        <strain evidence="1 2">DAH-3</strain>
    </source>
</reference>
<dbReference type="Proteomes" id="UP000186594">
    <property type="component" value="Unassembled WGS sequence"/>
</dbReference>
<dbReference type="PANTHER" id="PTHR14614">
    <property type="entry name" value="HEPATOCELLULAR CARCINOMA-ASSOCIATED ANTIGEN"/>
    <property type="match status" value="1"/>
</dbReference>
<dbReference type="CDD" id="cd02440">
    <property type="entry name" value="AdoMet_MTases"/>
    <property type="match status" value="1"/>
</dbReference>
<sequence>MFPRIPPNLSSCPSFQVLYNFVEDFRVSPPNFESPAQPSFLSPDSWGWLITVVSSDLAWIEDDVQKELIWESTSRRISERCGRCALPAMTRIFKIFPTLEIALHEPSWTSDNLGLKTWGASFVLSKKLDQILPSNPRHILELGSGTGLVGLTAAALRPNSPVLLTDLPEIVLNIVKNIDLNHSSHGGNAKARILNWLDKTTWGAETFDLIIASDPIYSEKHPSTLLSVVEELLETGGIFISIYPLRQAYASEIRDFETRMKKMFTIEGAGEESAFDDWDHEVQFRWSIHRKV</sequence>
<dbReference type="GO" id="GO:0005829">
    <property type="term" value="C:cytosol"/>
    <property type="evidence" value="ECO:0007669"/>
    <property type="project" value="TreeGrafter"/>
</dbReference>
<keyword evidence="1" id="KW-0489">Methyltransferase</keyword>
<proteinExistence type="predicted"/>
<keyword evidence="2" id="KW-1185">Reference proteome</keyword>
<evidence type="ECO:0000313" key="2">
    <source>
        <dbReference type="Proteomes" id="UP000186594"/>
    </source>
</evidence>
<dbReference type="PANTHER" id="PTHR14614:SF156">
    <property type="entry name" value="PROTEIN-LYSINE N-METHYLTRANSFERASE EFM2"/>
    <property type="match status" value="1"/>
</dbReference>
<dbReference type="EMBL" id="LXFE01000119">
    <property type="protein sequence ID" value="OLL27147.1"/>
    <property type="molecule type" value="Genomic_DNA"/>
</dbReference>
<keyword evidence="1" id="KW-0808">Transferase</keyword>
<dbReference type="InterPro" id="IPR029063">
    <property type="entry name" value="SAM-dependent_MTases_sf"/>
</dbReference>
<dbReference type="GO" id="GO:0032259">
    <property type="term" value="P:methylation"/>
    <property type="evidence" value="ECO:0007669"/>
    <property type="project" value="UniProtKB-KW"/>
</dbReference>
<accession>A0A1U7LWU6</accession>
<evidence type="ECO:0000313" key="1">
    <source>
        <dbReference type="EMBL" id="OLL27147.1"/>
    </source>
</evidence>
<dbReference type="AlphaFoldDB" id="A0A1U7LWU6"/>
<gene>
    <name evidence="1" type="ORF">NEOLI_000443</name>
</gene>
<name>A0A1U7LWU6_NEOID</name>
<comment type="caution">
    <text evidence="1">The sequence shown here is derived from an EMBL/GenBank/DDBJ whole genome shotgun (WGS) entry which is preliminary data.</text>
</comment>
<dbReference type="InterPro" id="IPR019410">
    <property type="entry name" value="Methyltransf_16"/>
</dbReference>
<protein>
    <submittedName>
        <fullName evidence="1">Protein-lysine N-methyltransferase rrg1</fullName>
    </submittedName>
</protein>
<organism evidence="1 2">
    <name type="scientific">Neolecta irregularis (strain DAH-3)</name>
    <dbReference type="NCBI Taxonomy" id="1198029"/>
    <lineage>
        <taxon>Eukaryota</taxon>
        <taxon>Fungi</taxon>
        <taxon>Dikarya</taxon>
        <taxon>Ascomycota</taxon>
        <taxon>Taphrinomycotina</taxon>
        <taxon>Neolectales</taxon>
        <taxon>Neolectaceae</taxon>
        <taxon>Neolecta</taxon>
    </lineage>
</organism>
<dbReference type="GO" id="GO:0008757">
    <property type="term" value="F:S-adenosylmethionine-dependent methyltransferase activity"/>
    <property type="evidence" value="ECO:0007669"/>
    <property type="project" value="UniProtKB-ARBA"/>
</dbReference>
<dbReference type="Gene3D" id="3.40.50.150">
    <property type="entry name" value="Vaccinia Virus protein VP39"/>
    <property type="match status" value="1"/>
</dbReference>
<dbReference type="Pfam" id="PF10294">
    <property type="entry name" value="Methyltransf_16"/>
    <property type="match status" value="1"/>
</dbReference>
<dbReference type="STRING" id="1198029.A0A1U7LWU6"/>